<protein>
    <recommendedName>
        <fullName evidence="3">BON domain-containing protein</fullName>
    </recommendedName>
</protein>
<evidence type="ECO:0000313" key="5">
    <source>
        <dbReference type="Proteomes" id="UP000598032"/>
    </source>
</evidence>
<dbReference type="InterPro" id="IPR007055">
    <property type="entry name" value="BON_dom"/>
</dbReference>
<evidence type="ECO:0000313" key="4">
    <source>
        <dbReference type="EMBL" id="CAD6553591.1"/>
    </source>
</evidence>
<evidence type="ECO:0000256" key="2">
    <source>
        <dbReference type="SAM" id="SignalP"/>
    </source>
</evidence>
<evidence type="ECO:0000259" key="3">
    <source>
        <dbReference type="PROSITE" id="PS50914"/>
    </source>
</evidence>
<comment type="caution">
    <text evidence="4">The sequence shown here is derived from an EMBL/GenBank/DDBJ whole genome shotgun (WGS) entry which is preliminary data.</text>
</comment>
<feature type="compositionally biased region" description="Low complexity" evidence="1">
    <location>
        <begin position="31"/>
        <end position="41"/>
    </location>
</feature>
<proteinExistence type="predicted"/>
<sequence>MNLRQVVMSGSLAALLAAFSTVPAFAADATDAAPDATAATSPPAPATKKSVRAANRAFSHTVQKALQKTKGLEQTSISVFGNAKTGQVTLAGQILSEDQEAVAVNAAKQVHGVTAVSSKLTLRAQGGG</sequence>
<reference evidence="4 5" key="1">
    <citation type="submission" date="2020-10" db="EMBL/GenBank/DDBJ databases">
        <authorList>
            <person name="Peeters C."/>
        </authorList>
    </citation>
    <scope>NUCLEOTIDE SEQUENCE [LARGE SCALE GENOMIC DNA]</scope>
    <source>
        <strain evidence="4 5">LMG 28140</strain>
    </source>
</reference>
<evidence type="ECO:0000256" key="1">
    <source>
        <dbReference type="SAM" id="MobiDB-lite"/>
    </source>
</evidence>
<organism evidence="4 5">
    <name type="scientific">Paraburkholderia metrosideri</name>
    <dbReference type="NCBI Taxonomy" id="580937"/>
    <lineage>
        <taxon>Bacteria</taxon>
        <taxon>Pseudomonadati</taxon>
        <taxon>Pseudomonadota</taxon>
        <taxon>Betaproteobacteria</taxon>
        <taxon>Burkholderiales</taxon>
        <taxon>Burkholderiaceae</taxon>
        <taxon>Paraburkholderia</taxon>
    </lineage>
</organism>
<accession>A0ABN7I5C5</accession>
<feature type="domain" description="BON" evidence="3">
    <location>
        <begin position="54"/>
        <end position="124"/>
    </location>
</feature>
<feature type="region of interest" description="Disordered" evidence="1">
    <location>
        <begin position="31"/>
        <end position="53"/>
    </location>
</feature>
<dbReference type="RefSeq" id="WP_201645246.1">
    <property type="nucleotide sequence ID" value="NZ_CAJHCP010000013.1"/>
</dbReference>
<dbReference type="PROSITE" id="PS50914">
    <property type="entry name" value="BON"/>
    <property type="match status" value="1"/>
</dbReference>
<keyword evidence="5" id="KW-1185">Reference proteome</keyword>
<dbReference type="Gene3D" id="3.30.1340.30">
    <property type="match status" value="1"/>
</dbReference>
<keyword evidence="2" id="KW-0732">Signal</keyword>
<gene>
    <name evidence="4" type="ORF">LMG28140_05334</name>
</gene>
<feature type="signal peptide" evidence="2">
    <location>
        <begin position="1"/>
        <end position="26"/>
    </location>
</feature>
<dbReference type="EMBL" id="CAJHCP010000013">
    <property type="protein sequence ID" value="CAD6553591.1"/>
    <property type="molecule type" value="Genomic_DNA"/>
</dbReference>
<dbReference type="Proteomes" id="UP000598032">
    <property type="component" value="Unassembled WGS sequence"/>
</dbReference>
<dbReference type="Pfam" id="PF04972">
    <property type="entry name" value="BON"/>
    <property type="match status" value="1"/>
</dbReference>
<feature type="chain" id="PRO_5047357894" description="BON domain-containing protein" evidence="2">
    <location>
        <begin position="27"/>
        <end position="128"/>
    </location>
</feature>
<name>A0ABN7I5C5_9BURK</name>